<dbReference type="Proteomes" id="UP001180020">
    <property type="component" value="Unassembled WGS sequence"/>
</dbReference>
<name>A0AAV9CQR1_ACOCL</name>
<gene>
    <name evidence="3" type="ORF">QJS10_CPB18g01915</name>
</gene>
<feature type="signal peptide" evidence="2">
    <location>
        <begin position="1"/>
        <end position="19"/>
    </location>
</feature>
<protein>
    <submittedName>
        <fullName evidence="3">Uncharacterized protein</fullName>
    </submittedName>
</protein>
<feature type="region of interest" description="Disordered" evidence="1">
    <location>
        <begin position="26"/>
        <end position="53"/>
    </location>
</feature>
<feature type="chain" id="PRO_5043384368" evidence="2">
    <location>
        <begin position="20"/>
        <end position="53"/>
    </location>
</feature>
<dbReference type="EMBL" id="JAUJYO010000018">
    <property type="protein sequence ID" value="KAK1290774.1"/>
    <property type="molecule type" value="Genomic_DNA"/>
</dbReference>
<keyword evidence="2" id="KW-0732">Signal</keyword>
<evidence type="ECO:0000313" key="4">
    <source>
        <dbReference type="Proteomes" id="UP001180020"/>
    </source>
</evidence>
<sequence>MRFLLLLVLLFLLDLGSFGYGYATGPRGGRHQRRTPNAAPPNAFIPWRNEGNN</sequence>
<organism evidence="3 4">
    <name type="scientific">Acorus calamus</name>
    <name type="common">Sweet flag</name>
    <dbReference type="NCBI Taxonomy" id="4465"/>
    <lineage>
        <taxon>Eukaryota</taxon>
        <taxon>Viridiplantae</taxon>
        <taxon>Streptophyta</taxon>
        <taxon>Embryophyta</taxon>
        <taxon>Tracheophyta</taxon>
        <taxon>Spermatophyta</taxon>
        <taxon>Magnoliopsida</taxon>
        <taxon>Liliopsida</taxon>
        <taxon>Acoraceae</taxon>
        <taxon>Acorus</taxon>
    </lineage>
</organism>
<reference evidence="3" key="1">
    <citation type="journal article" date="2023" name="Nat. Commun.">
        <title>Diploid and tetraploid genomes of Acorus and the evolution of monocots.</title>
        <authorList>
            <person name="Ma L."/>
            <person name="Liu K.W."/>
            <person name="Li Z."/>
            <person name="Hsiao Y.Y."/>
            <person name="Qi Y."/>
            <person name="Fu T."/>
            <person name="Tang G.D."/>
            <person name="Zhang D."/>
            <person name="Sun W.H."/>
            <person name="Liu D.K."/>
            <person name="Li Y."/>
            <person name="Chen G.Z."/>
            <person name="Liu X.D."/>
            <person name="Liao X.Y."/>
            <person name="Jiang Y.T."/>
            <person name="Yu X."/>
            <person name="Hao Y."/>
            <person name="Huang J."/>
            <person name="Zhao X.W."/>
            <person name="Ke S."/>
            <person name="Chen Y.Y."/>
            <person name="Wu W.L."/>
            <person name="Hsu J.L."/>
            <person name="Lin Y.F."/>
            <person name="Huang M.D."/>
            <person name="Li C.Y."/>
            <person name="Huang L."/>
            <person name="Wang Z.W."/>
            <person name="Zhao X."/>
            <person name="Zhong W.Y."/>
            <person name="Peng D.H."/>
            <person name="Ahmad S."/>
            <person name="Lan S."/>
            <person name="Zhang J.S."/>
            <person name="Tsai W.C."/>
            <person name="Van de Peer Y."/>
            <person name="Liu Z.J."/>
        </authorList>
    </citation>
    <scope>NUCLEOTIDE SEQUENCE</scope>
    <source>
        <strain evidence="3">CP</strain>
    </source>
</reference>
<dbReference type="AlphaFoldDB" id="A0AAV9CQR1"/>
<evidence type="ECO:0000256" key="1">
    <source>
        <dbReference type="SAM" id="MobiDB-lite"/>
    </source>
</evidence>
<evidence type="ECO:0000256" key="2">
    <source>
        <dbReference type="SAM" id="SignalP"/>
    </source>
</evidence>
<keyword evidence="4" id="KW-1185">Reference proteome</keyword>
<reference evidence="3" key="2">
    <citation type="submission" date="2023-06" db="EMBL/GenBank/DDBJ databases">
        <authorList>
            <person name="Ma L."/>
            <person name="Liu K.-W."/>
            <person name="Li Z."/>
            <person name="Hsiao Y.-Y."/>
            <person name="Qi Y."/>
            <person name="Fu T."/>
            <person name="Tang G."/>
            <person name="Zhang D."/>
            <person name="Sun W.-H."/>
            <person name="Liu D.-K."/>
            <person name="Li Y."/>
            <person name="Chen G.-Z."/>
            <person name="Liu X.-D."/>
            <person name="Liao X.-Y."/>
            <person name="Jiang Y.-T."/>
            <person name="Yu X."/>
            <person name="Hao Y."/>
            <person name="Huang J."/>
            <person name="Zhao X.-W."/>
            <person name="Ke S."/>
            <person name="Chen Y.-Y."/>
            <person name="Wu W.-L."/>
            <person name="Hsu J.-L."/>
            <person name="Lin Y.-F."/>
            <person name="Huang M.-D."/>
            <person name="Li C.-Y."/>
            <person name="Huang L."/>
            <person name="Wang Z.-W."/>
            <person name="Zhao X."/>
            <person name="Zhong W.-Y."/>
            <person name="Peng D.-H."/>
            <person name="Ahmad S."/>
            <person name="Lan S."/>
            <person name="Zhang J.-S."/>
            <person name="Tsai W.-C."/>
            <person name="Van De Peer Y."/>
            <person name="Liu Z.-J."/>
        </authorList>
    </citation>
    <scope>NUCLEOTIDE SEQUENCE</scope>
    <source>
        <strain evidence="3">CP</strain>
        <tissue evidence="3">Leaves</tissue>
    </source>
</reference>
<proteinExistence type="predicted"/>
<evidence type="ECO:0000313" key="3">
    <source>
        <dbReference type="EMBL" id="KAK1290774.1"/>
    </source>
</evidence>
<accession>A0AAV9CQR1</accession>
<comment type="caution">
    <text evidence="3">The sequence shown here is derived from an EMBL/GenBank/DDBJ whole genome shotgun (WGS) entry which is preliminary data.</text>
</comment>